<evidence type="ECO:0000313" key="6">
    <source>
        <dbReference type="EMBL" id="MBW9052583.1"/>
    </source>
</evidence>
<name>A0ABS7GRK1_9HYPH</name>
<dbReference type="InterPro" id="IPR037094">
    <property type="entry name" value="Glyco_hydro_38_cen_sf"/>
</dbReference>
<keyword evidence="4" id="KW-0326">Glycosidase</keyword>
<feature type="domain" description="Glycoside hydrolase family 38 central" evidence="5">
    <location>
        <begin position="515"/>
        <end position="591"/>
    </location>
</feature>
<dbReference type="EMBL" id="JAEUAK010000003">
    <property type="protein sequence ID" value="MBW9052583.1"/>
    <property type="molecule type" value="Genomic_DNA"/>
</dbReference>
<dbReference type="InterPro" id="IPR011682">
    <property type="entry name" value="Glyco_hydro_38_C"/>
</dbReference>
<dbReference type="Pfam" id="PF01074">
    <property type="entry name" value="Glyco_hydro_38N"/>
    <property type="match status" value="1"/>
</dbReference>
<dbReference type="InterPro" id="IPR041147">
    <property type="entry name" value="GH38_C"/>
</dbReference>
<dbReference type="InterPro" id="IPR000602">
    <property type="entry name" value="Glyco_hydro_38_N"/>
</dbReference>
<comment type="caution">
    <text evidence="6">The sequence shown here is derived from an EMBL/GenBank/DDBJ whole genome shotgun (WGS) entry which is preliminary data.</text>
</comment>
<dbReference type="InterPro" id="IPR015341">
    <property type="entry name" value="Glyco_hydro_38_cen"/>
</dbReference>
<dbReference type="SUPFAM" id="SSF88713">
    <property type="entry name" value="Glycoside hydrolase/deacetylase"/>
    <property type="match status" value="1"/>
</dbReference>
<organism evidence="6 7">
    <name type="scientific">Rhizobium mesosinicum</name>
    <dbReference type="NCBI Taxonomy" id="335017"/>
    <lineage>
        <taxon>Bacteria</taxon>
        <taxon>Pseudomonadati</taxon>
        <taxon>Pseudomonadota</taxon>
        <taxon>Alphaproteobacteria</taxon>
        <taxon>Hyphomicrobiales</taxon>
        <taxon>Rhizobiaceae</taxon>
        <taxon>Rhizobium/Agrobacterium group</taxon>
        <taxon>Rhizobium</taxon>
    </lineage>
</organism>
<dbReference type="SUPFAM" id="SSF88688">
    <property type="entry name" value="Families 57/38 glycoside transferase middle domain"/>
    <property type="match status" value="1"/>
</dbReference>
<reference evidence="6 7" key="1">
    <citation type="journal article" date="2021" name="MBio">
        <title>Poor Competitiveness of Bradyrhizobium in Pigeon Pea Root Colonization in Indian Soils.</title>
        <authorList>
            <person name="Chalasani D."/>
            <person name="Basu A."/>
            <person name="Pullabhotla S.V.S.R.N."/>
            <person name="Jorrin B."/>
            <person name="Neal A.L."/>
            <person name="Poole P.S."/>
            <person name="Podile A.R."/>
            <person name="Tkacz A."/>
        </authorList>
    </citation>
    <scope>NUCLEOTIDE SEQUENCE [LARGE SCALE GENOMIC DNA]</scope>
    <source>
        <strain evidence="6 7">HU56</strain>
    </source>
</reference>
<dbReference type="InterPro" id="IPR011013">
    <property type="entry name" value="Gal_mutarotase_sf_dom"/>
</dbReference>
<keyword evidence="2" id="KW-0479">Metal-binding</keyword>
<dbReference type="InterPro" id="IPR028995">
    <property type="entry name" value="Glyco_hydro_57/38_cen_sf"/>
</dbReference>
<keyword evidence="7" id="KW-1185">Reference proteome</keyword>
<comment type="similarity">
    <text evidence="1">Belongs to the glycosyl hydrolase 38 family.</text>
</comment>
<dbReference type="InterPro" id="IPR011330">
    <property type="entry name" value="Glyco_hydro/deAcase_b/a-brl"/>
</dbReference>
<dbReference type="Pfam" id="PF17677">
    <property type="entry name" value="Glyco_hydro38C2"/>
    <property type="match status" value="1"/>
</dbReference>
<dbReference type="Pfam" id="PF07748">
    <property type="entry name" value="Glyco_hydro_38C"/>
    <property type="match status" value="1"/>
</dbReference>
<dbReference type="RefSeq" id="WP_220334016.1">
    <property type="nucleotide sequence ID" value="NZ_JAEUAK010000003.1"/>
</dbReference>
<sequence length="1011" mass="112251">MSLTIAQRLDRLKVRTAELAHWRDRQSMLIDGWTFDGEPIARHQDWPHSKGAVHFAASVTAPHDWPVDEVRLQLDLGGESLITLHYPGGQSETFGLDPYHQEFPIKGREFSIATESVARFPFGEPNREPKLNKARLIWLDEPVHKLHLLLRQVGEAAGALDRHEVVPHLIGAAEQALRSLDWPSDTSAYISRTSSAVMQQKIWELPELQTNPAGLTEAQSASAGAAYDALISELKELQTRFPQNGEILLTGHAHIDLAWLWPYRETRRKMRRTFNTALSLMERSDDFRFNQSTAHYYAQMEEDDPELLERIKKKVAEGKWETVGGMWVEPDTNMPTGESLARQVLYGQRYFEKHFGSRHTVCWLPDCFGFSGALPQILKLGGIDSFFTIKVNWSETNHIPSDFFWWKGLDGSKVLAHTFDNPMQGYNGFVQPDCIVPTWKNFRGKAQHDTSLLAVGYGDGGGGVTPEMVEREVQLRDFPAIPKARWGTVKGFYEKAHQTAAQKELPVWDGEIYLELHRATLTSQSGVKRKHRQAERALITAETIASLGHLLGAAKPQSLEADWRVVLKNEFHDILPGSSIREVYIDAEQELDGVIGNAKAEQAKALKALTAHLPAGGVTDALVVVNPSLAPRPLTAKLSDGTVISSADPVAPLSIAVFDRNAVKPAGMLKAGAQSLENDHLSVVIGKDGAVSSLVHKATGREAIEGSANQLWVYPADKPRNWDAWDVDADYAEKAVRLEAPESIAVVEQGPYRAAIRVVYRYRNSTVTQLYVLTANARRLDIETTIDWHDRRTLLRTLNPVAVRSRTATFECAYGVVERQTHTNTSWEQAMFEAAAHRFVDLSEPGFGVALLNNAKYGHSARGNVIGMSLVRSPIYPDPLADEGEQSFTYALMPHEGAWHEGGVLQEAIDLNQPLVTVEATDLAAGTLSPLGVEGVPVAFSGLKPAEEGEGLILRLYEPAGRRGRLSLALPSGWQASGPLNILEEPIERKAPAEIMPFEIRTWRLQRSSSR</sequence>
<dbReference type="Gene3D" id="1.20.1270.50">
    <property type="entry name" value="Glycoside hydrolase family 38, central domain"/>
    <property type="match status" value="1"/>
</dbReference>
<dbReference type="Pfam" id="PF09261">
    <property type="entry name" value="Alpha-mann_mid"/>
    <property type="match status" value="1"/>
</dbReference>
<protein>
    <submittedName>
        <fullName evidence="6">Alpha-mannosidase</fullName>
    </submittedName>
</protein>
<dbReference type="PANTHER" id="PTHR46017:SF1">
    <property type="entry name" value="ALPHA-MANNOSIDASE 2C1"/>
    <property type="match status" value="1"/>
</dbReference>
<accession>A0ABS7GRK1</accession>
<dbReference type="InterPro" id="IPR027291">
    <property type="entry name" value="Glyco_hydro_38_N_sf"/>
</dbReference>
<gene>
    <name evidence="6" type="ORF">JNB85_09185</name>
</gene>
<dbReference type="Proteomes" id="UP000717752">
    <property type="component" value="Unassembled WGS sequence"/>
</dbReference>
<evidence type="ECO:0000259" key="5">
    <source>
        <dbReference type="SMART" id="SM00872"/>
    </source>
</evidence>
<proteinExistence type="inferred from homology"/>
<keyword evidence="3" id="KW-0378">Hydrolase</keyword>
<evidence type="ECO:0000256" key="3">
    <source>
        <dbReference type="ARBA" id="ARBA00022801"/>
    </source>
</evidence>
<evidence type="ECO:0000256" key="4">
    <source>
        <dbReference type="ARBA" id="ARBA00023295"/>
    </source>
</evidence>
<evidence type="ECO:0000256" key="1">
    <source>
        <dbReference type="ARBA" id="ARBA00009792"/>
    </source>
</evidence>
<dbReference type="PANTHER" id="PTHR46017">
    <property type="entry name" value="ALPHA-MANNOSIDASE 2C1"/>
    <property type="match status" value="1"/>
</dbReference>
<dbReference type="Gene3D" id="3.20.110.10">
    <property type="entry name" value="Glycoside hydrolase 38, N terminal domain"/>
    <property type="match status" value="1"/>
</dbReference>
<dbReference type="Gene3D" id="2.70.98.30">
    <property type="entry name" value="Golgi alpha-mannosidase II, domain 4"/>
    <property type="match status" value="1"/>
</dbReference>
<dbReference type="CDD" id="cd10789">
    <property type="entry name" value="GH38N_AMII_ER_cytosolic"/>
    <property type="match status" value="1"/>
</dbReference>
<dbReference type="SUPFAM" id="SSF74650">
    <property type="entry name" value="Galactose mutarotase-like"/>
    <property type="match status" value="1"/>
</dbReference>
<evidence type="ECO:0000313" key="7">
    <source>
        <dbReference type="Proteomes" id="UP000717752"/>
    </source>
</evidence>
<evidence type="ECO:0000256" key="2">
    <source>
        <dbReference type="ARBA" id="ARBA00022723"/>
    </source>
</evidence>
<dbReference type="Gene3D" id="2.60.40.2220">
    <property type="match status" value="1"/>
</dbReference>
<dbReference type="SMART" id="SM00872">
    <property type="entry name" value="Alpha-mann_mid"/>
    <property type="match status" value="1"/>
</dbReference>